<dbReference type="Proteomes" id="UP000238350">
    <property type="component" value="Unassembled WGS sequence"/>
</dbReference>
<dbReference type="GO" id="GO:0005634">
    <property type="term" value="C:nucleus"/>
    <property type="evidence" value="ECO:0007669"/>
    <property type="project" value="UniProtKB-SubCell"/>
</dbReference>
<evidence type="ECO:0000259" key="8">
    <source>
        <dbReference type="Pfam" id="PF03941"/>
    </source>
</evidence>
<dbReference type="STRING" id="45607.A0A2T0FQ69"/>
<evidence type="ECO:0000313" key="9">
    <source>
        <dbReference type="EMBL" id="PRT57119.1"/>
    </source>
</evidence>
<feature type="region of interest" description="Disordered" evidence="7">
    <location>
        <begin position="224"/>
        <end position="245"/>
    </location>
</feature>
<comment type="similarity">
    <text evidence="3">Belongs to the INCENP family.</text>
</comment>
<evidence type="ECO:0000256" key="2">
    <source>
        <dbReference type="ARBA" id="ARBA00004186"/>
    </source>
</evidence>
<comment type="subcellular location">
    <subcellularLocation>
        <location evidence="2">Cytoplasm</location>
        <location evidence="2">Cytoskeleton</location>
        <location evidence="2">Spindle</location>
    </subcellularLocation>
    <subcellularLocation>
        <location evidence="1">Nucleus</location>
    </subcellularLocation>
</comment>
<evidence type="ECO:0000256" key="5">
    <source>
        <dbReference type="ARBA" id="ARBA00023212"/>
    </source>
</evidence>
<evidence type="ECO:0000256" key="4">
    <source>
        <dbReference type="ARBA" id="ARBA00022490"/>
    </source>
</evidence>
<feature type="compositionally biased region" description="Polar residues" evidence="7">
    <location>
        <begin position="302"/>
        <end position="311"/>
    </location>
</feature>
<organism evidence="9 10">
    <name type="scientific">Wickerhamiella sorbophila</name>
    <dbReference type="NCBI Taxonomy" id="45607"/>
    <lineage>
        <taxon>Eukaryota</taxon>
        <taxon>Fungi</taxon>
        <taxon>Dikarya</taxon>
        <taxon>Ascomycota</taxon>
        <taxon>Saccharomycotina</taxon>
        <taxon>Dipodascomycetes</taxon>
        <taxon>Dipodascales</taxon>
        <taxon>Trichomonascaceae</taxon>
        <taxon>Wickerhamiella</taxon>
    </lineage>
</organism>
<keyword evidence="6" id="KW-0539">Nucleus</keyword>
<dbReference type="EMBL" id="NDIQ01000022">
    <property type="protein sequence ID" value="PRT57119.1"/>
    <property type="molecule type" value="Genomic_DNA"/>
</dbReference>
<comment type="caution">
    <text evidence="9">The sequence shown here is derived from an EMBL/GenBank/DDBJ whole genome shotgun (WGS) entry which is preliminary data.</text>
</comment>
<feature type="compositionally biased region" description="Polar residues" evidence="7">
    <location>
        <begin position="141"/>
        <end position="157"/>
    </location>
</feature>
<accession>A0A2T0FQ69</accession>
<gene>
    <name evidence="9" type="ORF">B9G98_04739</name>
</gene>
<evidence type="ECO:0000256" key="6">
    <source>
        <dbReference type="ARBA" id="ARBA00023242"/>
    </source>
</evidence>
<dbReference type="GO" id="GO:0005819">
    <property type="term" value="C:spindle"/>
    <property type="evidence" value="ECO:0007669"/>
    <property type="project" value="UniProtKB-SubCell"/>
</dbReference>
<evidence type="ECO:0000256" key="1">
    <source>
        <dbReference type="ARBA" id="ARBA00004123"/>
    </source>
</evidence>
<dbReference type="GeneID" id="36518487"/>
<dbReference type="RefSeq" id="XP_024667064.1">
    <property type="nucleotide sequence ID" value="XM_024811296.1"/>
</dbReference>
<keyword evidence="5" id="KW-0206">Cytoskeleton</keyword>
<evidence type="ECO:0000256" key="3">
    <source>
        <dbReference type="ARBA" id="ARBA00010042"/>
    </source>
</evidence>
<keyword evidence="10" id="KW-1185">Reference proteome</keyword>
<protein>
    <recommendedName>
        <fullName evidence="8">Inner centromere protein ARK-binding domain-containing protein</fullName>
    </recommendedName>
</protein>
<feature type="region of interest" description="Disordered" evidence="7">
    <location>
        <begin position="110"/>
        <end position="158"/>
    </location>
</feature>
<reference evidence="9 10" key="1">
    <citation type="submission" date="2017-04" db="EMBL/GenBank/DDBJ databases">
        <title>Genome sequencing of [Candida] sorbophila.</title>
        <authorList>
            <person name="Ahn J.O."/>
        </authorList>
    </citation>
    <scope>NUCLEOTIDE SEQUENCE [LARGE SCALE GENOMIC DNA]</scope>
    <source>
        <strain evidence="9 10">DS02</strain>
    </source>
</reference>
<evidence type="ECO:0000313" key="10">
    <source>
        <dbReference type="Proteomes" id="UP000238350"/>
    </source>
</evidence>
<feature type="region of interest" description="Disordered" evidence="7">
    <location>
        <begin position="298"/>
        <end position="326"/>
    </location>
</feature>
<dbReference type="AlphaFoldDB" id="A0A2T0FQ69"/>
<dbReference type="InterPro" id="IPR005635">
    <property type="entry name" value="Inner_centromere_prot_ARK-bd"/>
</dbReference>
<proteinExistence type="inferred from homology"/>
<keyword evidence="4" id="KW-0963">Cytoplasm</keyword>
<name>A0A2T0FQ69_9ASCO</name>
<evidence type="ECO:0000256" key="7">
    <source>
        <dbReference type="SAM" id="MobiDB-lite"/>
    </source>
</evidence>
<dbReference type="OrthoDB" id="6123at2759"/>
<dbReference type="Pfam" id="PF03941">
    <property type="entry name" value="INCENP_ARK-bind"/>
    <property type="match status" value="1"/>
</dbReference>
<feature type="domain" description="Inner centromere protein ARK-binding" evidence="8">
    <location>
        <begin position="391"/>
        <end position="436"/>
    </location>
</feature>
<sequence>MSARTWITAELAFAGQVLDNQTENCAIHVNETFNCLEKLIGGHIKVEREAGKPPAGPEENVDAEKDEIKFTTVSLAAPKSEIVLQKRACLSPIRSPVHKKMALTESPQHRFVGIPGSHTARRAASRSVNTIPKPRLGANASKVSRSVSPAKTQTLQSPRRPLIEVSNVSTKAAGGHAEKKQILPANQSPRKKERELTGLARLLLPTSASAARIQKARNLTENCDTPMTHRTEQDNNGSNRQPRAVTTRVNSAGSIVYDDDMVSHKTMVGATVIEVVDKDSKAAAHEIKPLLAKLNTPKAGRQISSQKTEATVPTLEARKPPAVSKPAPVIANAPVTANTTGEAMPPPSMSLPKLKIPLRPALGQATAQAQRIQVVGLPPVMQAEVTLPDISDSSEGSILQDWAYTPEVAERIRRQINIDPVSVFGPIKPVEMTTIFKRKLRPRTSSAIWDIDGLTAQERQAYQESMGFKP</sequence>